<dbReference type="PANTHER" id="PTHR42714:SF6">
    <property type="entry name" value="TRANSLATION INITIATION FACTOR IF-2"/>
    <property type="match status" value="1"/>
</dbReference>
<dbReference type="InterPro" id="IPR006073">
    <property type="entry name" value="GTP-bd"/>
</dbReference>
<dbReference type="GO" id="GO:0005737">
    <property type="term" value="C:cytoplasm"/>
    <property type="evidence" value="ECO:0007669"/>
    <property type="project" value="TreeGrafter"/>
</dbReference>
<dbReference type="GO" id="GO:0005525">
    <property type="term" value="F:GTP binding"/>
    <property type="evidence" value="ECO:0007669"/>
    <property type="project" value="InterPro"/>
</dbReference>
<dbReference type="GO" id="GO:0030488">
    <property type="term" value="P:tRNA methylation"/>
    <property type="evidence" value="ECO:0007669"/>
    <property type="project" value="TreeGrafter"/>
</dbReference>
<dbReference type="GO" id="GO:0002098">
    <property type="term" value="P:tRNA wobble uridine modification"/>
    <property type="evidence" value="ECO:0007669"/>
    <property type="project" value="TreeGrafter"/>
</dbReference>
<dbReference type="Gene3D" id="3.40.50.300">
    <property type="entry name" value="P-loop containing nucleotide triphosphate hydrolases"/>
    <property type="match status" value="1"/>
</dbReference>
<organism evidence="2 3">
    <name type="scientific">Methanopyrus kandleri</name>
    <dbReference type="NCBI Taxonomy" id="2320"/>
    <lineage>
        <taxon>Archaea</taxon>
        <taxon>Methanobacteriati</taxon>
        <taxon>Methanobacteriota</taxon>
        <taxon>Methanomada group</taxon>
        <taxon>Methanopyri</taxon>
        <taxon>Methanopyrales</taxon>
        <taxon>Methanopyraceae</taxon>
        <taxon>Methanopyrus</taxon>
    </lineage>
</organism>
<gene>
    <name evidence="2" type="ORF">HA336_06315</name>
</gene>
<dbReference type="NCBIfam" id="TIGR00231">
    <property type="entry name" value="small_GTP"/>
    <property type="match status" value="1"/>
</dbReference>
<evidence type="ECO:0000259" key="1">
    <source>
        <dbReference type="Pfam" id="PF01926"/>
    </source>
</evidence>
<accession>A0A832TB13</accession>
<dbReference type="EMBL" id="DUJS01000004">
    <property type="protein sequence ID" value="HII70826.1"/>
    <property type="molecule type" value="Genomic_DNA"/>
</dbReference>
<dbReference type="PRINTS" id="PR00449">
    <property type="entry name" value="RASTRNSFRMNG"/>
</dbReference>
<dbReference type="CDD" id="cd00880">
    <property type="entry name" value="Era_like"/>
    <property type="match status" value="1"/>
</dbReference>
<dbReference type="Proteomes" id="UP000619545">
    <property type="component" value="Unassembled WGS sequence"/>
</dbReference>
<reference evidence="2" key="1">
    <citation type="journal article" date="2020" name="bioRxiv">
        <title>A rank-normalized archaeal taxonomy based on genome phylogeny resolves widespread incomplete and uneven classifications.</title>
        <authorList>
            <person name="Rinke C."/>
            <person name="Chuvochina M."/>
            <person name="Mussig A.J."/>
            <person name="Chaumeil P.-A."/>
            <person name="Waite D.W."/>
            <person name="Whitman W.B."/>
            <person name="Parks D.H."/>
            <person name="Hugenholtz P."/>
        </authorList>
    </citation>
    <scope>NUCLEOTIDE SEQUENCE</scope>
    <source>
        <strain evidence="2">UBA8853</strain>
    </source>
</reference>
<proteinExistence type="predicted"/>
<dbReference type="InterPro" id="IPR027417">
    <property type="entry name" value="P-loop_NTPase"/>
</dbReference>
<evidence type="ECO:0000313" key="2">
    <source>
        <dbReference type="EMBL" id="HII70826.1"/>
    </source>
</evidence>
<protein>
    <submittedName>
        <fullName evidence="2">GTP-binding protein</fullName>
    </submittedName>
</protein>
<name>A0A832TB13_9EURY</name>
<feature type="domain" description="G" evidence="1">
    <location>
        <begin position="18"/>
        <end position="136"/>
    </location>
</feature>
<sequence length="196" mass="22132">MKETSVKEVPELDSRAFRIAVLGPENAGKSTLVNALMGREVTEVSEVPGTTKTVSGYRWTSREFPLYVFDTVGLADERGKRSKRGVRAEDVAEKLGRYDLALFVVDVTRHVGPETLRALHVIKYAADLETLLVANKIDLLDRGELEERLERIRERTGHRPIPVSALTGEGIGRLLREIERRVREKRRTLRAAPGYR</sequence>
<dbReference type="PANTHER" id="PTHR42714">
    <property type="entry name" value="TRNA MODIFICATION GTPASE GTPBP3"/>
    <property type="match status" value="1"/>
</dbReference>
<dbReference type="SUPFAM" id="SSF52540">
    <property type="entry name" value="P-loop containing nucleoside triphosphate hydrolases"/>
    <property type="match status" value="1"/>
</dbReference>
<dbReference type="RefSeq" id="WP_011018408.1">
    <property type="nucleotide sequence ID" value="NZ_DUJS01000004.1"/>
</dbReference>
<dbReference type="InterPro" id="IPR005225">
    <property type="entry name" value="Small_GTP-bd"/>
</dbReference>
<evidence type="ECO:0000313" key="3">
    <source>
        <dbReference type="Proteomes" id="UP000619545"/>
    </source>
</evidence>
<dbReference type="AlphaFoldDB" id="A0A832TB13"/>
<dbReference type="GeneID" id="1477339"/>
<dbReference type="Pfam" id="PF01926">
    <property type="entry name" value="MMR_HSR1"/>
    <property type="match status" value="1"/>
</dbReference>
<comment type="caution">
    <text evidence="2">The sequence shown here is derived from an EMBL/GenBank/DDBJ whole genome shotgun (WGS) entry which is preliminary data.</text>
</comment>